<dbReference type="InterPro" id="IPR007730">
    <property type="entry name" value="SPOR-like_dom"/>
</dbReference>
<dbReference type="InterPro" id="IPR036680">
    <property type="entry name" value="SPOR-like_sf"/>
</dbReference>
<evidence type="ECO:0000259" key="1">
    <source>
        <dbReference type="PROSITE" id="PS51724"/>
    </source>
</evidence>
<accession>A0A2A4SRY0</accession>
<organism evidence="2 3">
    <name type="scientific">SAR324 cluster bacterium</name>
    <dbReference type="NCBI Taxonomy" id="2024889"/>
    <lineage>
        <taxon>Bacteria</taxon>
        <taxon>Deltaproteobacteria</taxon>
        <taxon>SAR324 cluster</taxon>
    </lineage>
</organism>
<sequence>MDFLFPQVKTLLLLALFATILMGCNQEENLIPEAAREELSDRTVVQTQWTSEEETIEKHRKQVSSINTFQEKQEKQEKVKTIVSSSTVIKKPTPPKTVVQAKQKEGFILQLGAFSNKQYAEKLVRKLKKEGHQPFLATSKNEDNTLNLVRVGPYASKEDALGNAAIFAKSMGIAVALYSGSHFQKVIRPVKTVKAVKPVVKVVKVSKKIAPSIPAPKAAKKEPSQKIIRLTGQSFSASASQNYSFQIGGLYNRKTAEQQKKKLQAQGYKMFTVEVQDHQSEEIWYSLRIGYFESLGLASDAAFSFTEKEGIPTKAIPLD</sequence>
<dbReference type="GO" id="GO:0042834">
    <property type="term" value="F:peptidoglycan binding"/>
    <property type="evidence" value="ECO:0007669"/>
    <property type="project" value="InterPro"/>
</dbReference>
<feature type="domain" description="SPOR" evidence="1">
    <location>
        <begin position="237"/>
        <end position="319"/>
    </location>
</feature>
<dbReference type="PANTHER" id="PTHR38687">
    <property type="entry name" value="CELL DIVISION PROTEIN DEDD-RELATED"/>
    <property type="match status" value="1"/>
</dbReference>
<dbReference type="PROSITE" id="PS51724">
    <property type="entry name" value="SPOR"/>
    <property type="match status" value="2"/>
</dbReference>
<dbReference type="SUPFAM" id="SSF110997">
    <property type="entry name" value="Sporulation related repeat"/>
    <property type="match status" value="2"/>
</dbReference>
<reference evidence="3" key="1">
    <citation type="submission" date="2017-08" db="EMBL/GenBank/DDBJ databases">
        <title>A dynamic microbial community with high functional redundancy inhabits the cold, oxic subseafloor aquifer.</title>
        <authorList>
            <person name="Tully B.J."/>
            <person name="Wheat C.G."/>
            <person name="Glazer B.T."/>
            <person name="Huber J.A."/>
        </authorList>
    </citation>
    <scope>NUCLEOTIDE SEQUENCE [LARGE SCALE GENOMIC DNA]</scope>
</reference>
<gene>
    <name evidence="2" type="ORF">COB67_12530</name>
</gene>
<feature type="domain" description="SPOR" evidence="1">
    <location>
        <begin position="101"/>
        <end position="180"/>
    </location>
</feature>
<protein>
    <recommendedName>
        <fullName evidence="1">SPOR domain-containing protein</fullName>
    </recommendedName>
</protein>
<proteinExistence type="predicted"/>
<dbReference type="Pfam" id="PF05036">
    <property type="entry name" value="SPOR"/>
    <property type="match status" value="2"/>
</dbReference>
<comment type="caution">
    <text evidence="2">The sequence shown here is derived from an EMBL/GenBank/DDBJ whole genome shotgun (WGS) entry which is preliminary data.</text>
</comment>
<dbReference type="InterPro" id="IPR052521">
    <property type="entry name" value="Cell_div_SPOR-domain"/>
</dbReference>
<dbReference type="AlphaFoldDB" id="A0A2A4SRY0"/>
<evidence type="ECO:0000313" key="3">
    <source>
        <dbReference type="Proteomes" id="UP000218113"/>
    </source>
</evidence>
<dbReference type="Gene3D" id="3.30.70.1070">
    <property type="entry name" value="Sporulation related repeat"/>
    <property type="match status" value="2"/>
</dbReference>
<name>A0A2A4SRY0_9DELT</name>
<evidence type="ECO:0000313" key="2">
    <source>
        <dbReference type="EMBL" id="PCI23665.1"/>
    </source>
</evidence>
<dbReference type="EMBL" id="NVSR01000138">
    <property type="protein sequence ID" value="PCI23665.1"/>
    <property type="molecule type" value="Genomic_DNA"/>
</dbReference>
<dbReference type="Proteomes" id="UP000218113">
    <property type="component" value="Unassembled WGS sequence"/>
</dbReference>